<dbReference type="OMA" id="NNGCHRV"/>
<dbReference type="InterPro" id="IPR016181">
    <property type="entry name" value="Acyl_CoA_acyltransferase"/>
</dbReference>
<feature type="domain" description="N-acetyltransferase" evidence="1">
    <location>
        <begin position="1"/>
        <end position="115"/>
    </location>
</feature>
<dbReference type="PANTHER" id="PTHR46067:SF16">
    <property type="entry name" value="N-ACETYLTRANSFERASE DOMAIN-CONTAINING PROTEIN"/>
    <property type="match status" value="1"/>
</dbReference>
<evidence type="ECO:0000313" key="3">
    <source>
        <dbReference type="Proteomes" id="UP000006729"/>
    </source>
</evidence>
<accession>A0A3N7GJP9</accession>
<dbReference type="Pfam" id="PF13302">
    <property type="entry name" value="Acetyltransf_3"/>
    <property type="match status" value="1"/>
</dbReference>
<dbReference type="PANTHER" id="PTHR46067">
    <property type="entry name" value="ACYL-COA N-ACYLTRANSFERASES (NAT) SUPERFAMILY PROTEIN"/>
    <property type="match status" value="1"/>
</dbReference>
<keyword evidence="3" id="KW-1185">Reference proteome</keyword>
<dbReference type="Gramene" id="Potri.007G102900.2.v4.1">
    <property type="protein sequence ID" value="Potri.007G102900.2.v4.1"/>
    <property type="gene ID" value="Potri.007G102900.v4.1"/>
</dbReference>
<reference evidence="2 3" key="1">
    <citation type="journal article" date="2006" name="Science">
        <title>The genome of black cottonwood, Populus trichocarpa (Torr. &amp; Gray).</title>
        <authorList>
            <person name="Tuskan G.A."/>
            <person name="Difazio S."/>
            <person name="Jansson S."/>
            <person name="Bohlmann J."/>
            <person name="Grigoriev I."/>
            <person name="Hellsten U."/>
            <person name="Putnam N."/>
            <person name="Ralph S."/>
            <person name="Rombauts S."/>
            <person name="Salamov A."/>
            <person name="Schein J."/>
            <person name="Sterck L."/>
            <person name="Aerts A."/>
            <person name="Bhalerao R.R."/>
            <person name="Bhalerao R.P."/>
            <person name="Blaudez D."/>
            <person name="Boerjan W."/>
            <person name="Brun A."/>
            <person name="Brunner A."/>
            <person name="Busov V."/>
            <person name="Campbell M."/>
            <person name="Carlson J."/>
            <person name="Chalot M."/>
            <person name="Chapman J."/>
            <person name="Chen G.L."/>
            <person name="Cooper D."/>
            <person name="Coutinho P.M."/>
            <person name="Couturier J."/>
            <person name="Covert S."/>
            <person name="Cronk Q."/>
            <person name="Cunningham R."/>
            <person name="Davis J."/>
            <person name="Degroeve S."/>
            <person name="Dejardin A."/>
            <person name="Depamphilis C."/>
            <person name="Detter J."/>
            <person name="Dirks B."/>
            <person name="Dubchak I."/>
            <person name="Duplessis S."/>
            <person name="Ehlting J."/>
            <person name="Ellis B."/>
            <person name="Gendler K."/>
            <person name="Goodstein D."/>
            <person name="Gribskov M."/>
            <person name="Grimwood J."/>
            <person name="Groover A."/>
            <person name="Gunter L."/>
            <person name="Hamberger B."/>
            <person name="Heinze B."/>
            <person name="Helariutta Y."/>
            <person name="Henrissat B."/>
            <person name="Holligan D."/>
            <person name="Holt R."/>
            <person name="Huang W."/>
            <person name="Islam-Faridi N."/>
            <person name="Jones S."/>
            <person name="Jones-Rhoades M."/>
            <person name="Jorgensen R."/>
            <person name="Joshi C."/>
            <person name="Kangasjarvi J."/>
            <person name="Karlsson J."/>
            <person name="Kelleher C."/>
            <person name="Kirkpatrick R."/>
            <person name="Kirst M."/>
            <person name="Kohler A."/>
            <person name="Kalluri U."/>
            <person name="Larimer F."/>
            <person name="Leebens-Mack J."/>
            <person name="Leple J.C."/>
            <person name="Locascio P."/>
            <person name="Lou Y."/>
            <person name="Lucas S."/>
            <person name="Martin F."/>
            <person name="Montanini B."/>
            <person name="Napoli C."/>
            <person name="Nelson D.R."/>
            <person name="Nelson C."/>
            <person name="Nieminen K."/>
            <person name="Nilsson O."/>
            <person name="Pereda V."/>
            <person name="Peter G."/>
            <person name="Philippe R."/>
            <person name="Pilate G."/>
            <person name="Poliakov A."/>
            <person name="Razumovskaya J."/>
            <person name="Richardson P."/>
            <person name="Rinaldi C."/>
            <person name="Ritland K."/>
            <person name="Rouze P."/>
            <person name="Ryaboy D."/>
            <person name="Schmutz J."/>
            <person name="Schrader J."/>
            <person name="Segerman B."/>
            <person name="Shin H."/>
            <person name="Siddiqui A."/>
            <person name="Sterky F."/>
            <person name="Terry A."/>
            <person name="Tsai C.J."/>
            <person name="Uberbacher E."/>
            <person name="Unneberg P."/>
            <person name="Vahala J."/>
            <person name="Wall K."/>
            <person name="Wessler S."/>
            <person name="Yang G."/>
            <person name="Yin T."/>
            <person name="Douglas C."/>
            <person name="Marra M."/>
            <person name="Sandberg G."/>
            <person name="Van de Peer Y."/>
            <person name="Rokhsar D."/>
        </authorList>
    </citation>
    <scope>NUCLEOTIDE SEQUENCE [LARGE SCALE GENOMIC DNA]</scope>
    <source>
        <strain evidence="3">cv. Nisqually</strain>
    </source>
</reference>
<dbReference type="SUPFAM" id="SSF55729">
    <property type="entry name" value="Acyl-CoA N-acyltransferases (Nat)"/>
    <property type="match status" value="1"/>
</dbReference>
<evidence type="ECO:0000259" key="1">
    <source>
        <dbReference type="PROSITE" id="PS51186"/>
    </source>
</evidence>
<dbReference type="PROSITE" id="PS51186">
    <property type="entry name" value="GNAT"/>
    <property type="match status" value="1"/>
</dbReference>
<protein>
    <recommendedName>
        <fullName evidence="1">N-acetyltransferase domain-containing protein</fullName>
    </recommendedName>
</protein>
<dbReference type="EMBL" id="CM009296">
    <property type="protein sequence ID" value="RQO92808.1"/>
    <property type="molecule type" value="Genomic_DNA"/>
</dbReference>
<dbReference type="GO" id="GO:0016747">
    <property type="term" value="F:acyltransferase activity, transferring groups other than amino-acyl groups"/>
    <property type="evidence" value="ECO:0007669"/>
    <property type="project" value="InterPro"/>
</dbReference>
<name>A0A3N7GJP9_POPTR</name>
<dbReference type="Gene3D" id="3.40.630.30">
    <property type="match status" value="1"/>
</dbReference>
<sequence>MASSSDQTKMTIPLHFRSICLDDDDRSAGFVSIQPRSGDGRCRANLGFALIPEYWNQGVTTRAITEGWKLFPEVAKLEAMADVDNNGCHRVMEKLGFHKEGVLRKHTVINDKLLDCSKDMNGFPGENRSRIGLRKLLSSFKSSPP</sequence>
<dbReference type="AlphaFoldDB" id="A0A3N7GJP9"/>
<proteinExistence type="predicted"/>
<dbReference type="InterPro" id="IPR000182">
    <property type="entry name" value="GNAT_dom"/>
</dbReference>
<gene>
    <name evidence="2" type="ORF">POPTR_007G102900</name>
</gene>
<evidence type="ECO:0000313" key="2">
    <source>
        <dbReference type="EMBL" id="RQO92808.1"/>
    </source>
</evidence>
<dbReference type="Proteomes" id="UP000006729">
    <property type="component" value="Chromosome 7"/>
</dbReference>
<organism evidence="2 3">
    <name type="scientific">Populus trichocarpa</name>
    <name type="common">Western balsam poplar</name>
    <name type="synonym">Populus balsamifera subsp. trichocarpa</name>
    <dbReference type="NCBI Taxonomy" id="3694"/>
    <lineage>
        <taxon>Eukaryota</taxon>
        <taxon>Viridiplantae</taxon>
        <taxon>Streptophyta</taxon>
        <taxon>Embryophyta</taxon>
        <taxon>Tracheophyta</taxon>
        <taxon>Spermatophyta</taxon>
        <taxon>Magnoliopsida</taxon>
        <taxon>eudicotyledons</taxon>
        <taxon>Gunneridae</taxon>
        <taxon>Pentapetalae</taxon>
        <taxon>rosids</taxon>
        <taxon>fabids</taxon>
        <taxon>Malpighiales</taxon>
        <taxon>Salicaceae</taxon>
        <taxon>Saliceae</taxon>
        <taxon>Populus</taxon>
    </lineage>
</organism>
<dbReference type="SMR" id="A0A3N7GJP9"/>
<dbReference type="InParanoid" id="A0A3N7GJP9"/>